<proteinExistence type="predicted"/>
<dbReference type="SUPFAM" id="SSF82784">
    <property type="entry name" value="OsmC-like"/>
    <property type="match status" value="1"/>
</dbReference>
<evidence type="ECO:0000313" key="2">
    <source>
        <dbReference type="Proteomes" id="UP000051634"/>
    </source>
</evidence>
<reference evidence="1 2" key="1">
    <citation type="submission" date="2015-11" db="EMBL/GenBank/DDBJ databases">
        <title>The genome of Candidatus Endoriftia persephone in Ridgeia piscesae and population structure of the North Eastern Pacific vestimentiferan symbionts.</title>
        <authorList>
            <person name="Perez M."/>
            <person name="Juniper K.S."/>
        </authorList>
    </citation>
    <scope>NUCLEOTIDE SEQUENCE [LARGE SCALE GENOMIC DNA]</scope>
    <source>
        <strain evidence="1">Ind11</strain>
    </source>
</reference>
<keyword evidence="2" id="KW-1185">Reference proteome</keyword>
<dbReference type="RefSeq" id="WP_005958451.1">
    <property type="nucleotide sequence ID" value="NZ_KQ557115.1"/>
</dbReference>
<dbReference type="EMBL" id="LDXT01000095">
    <property type="protein sequence ID" value="KRT53671.1"/>
    <property type="molecule type" value="Genomic_DNA"/>
</dbReference>
<dbReference type="Gene3D" id="3.30.300.20">
    <property type="match status" value="1"/>
</dbReference>
<dbReference type="Proteomes" id="UP000051634">
    <property type="component" value="Unassembled WGS sequence"/>
</dbReference>
<sequence>MSEVGKFTIHLEQEEDYAFRVKFDIKKAEDVLMDEPPPLGERNGPNASRMLAAAAANCLSASLMFCLAKEEVPDRNVQTEVTCTMVRNEKRRLRVGRMDVRITAGDELLQTKKLERCMDLFEDFCVVTASIREGIPVGVEVVNQAGEVLHKSDD</sequence>
<evidence type="ECO:0000313" key="1">
    <source>
        <dbReference type="EMBL" id="KRT53671.1"/>
    </source>
</evidence>
<dbReference type="AlphaFoldDB" id="A0A0T5YSY9"/>
<dbReference type="InterPro" id="IPR003718">
    <property type="entry name" value="OsmC/Ohr_fam"/>
</dbReference>
<dbReference type="Pfam" id="PF02566">
    <property type="entry name" value="OsmC"/>
    <property type="match status" value="1"/>
</dbReference>
<protein>
    <submittedName>
        <fullName evidence="1">Putative OsmC-related protein</fullName>
    </submittedName>
</protein>
<dbReference type="OrthoDB" id="5297623at2"/>
<comment type="caution">
    <text evidence="1">The sequence shown here is derived from an EMBL/GenBank/DDBJ whole genome shotgun (WGS) entry which is preliminary data.</text>
</comment>
<accession>A0A0T5YSY9</accession>
<dbReference type="InterPro" id="IPR036102">
    <property type="entry name" value="OsmC/Ohrsf"/>
</dbReference>
<organism evidence="1 2">
    <name type="scientific">endosymbiont of Ridgeia piscesae</name>
    <dbReference type="NCBI Taxonomy" id="54398"/>
    <lineage>
        <taxon>Bacteria</taxon>
        <taxon>Pseudomonadati</taxon>
        <taxon>Pseudomonadota</taxon>
        <taxon>Gammaproteobacteria</taxon>
        <taxon>sulfur-oxidizing symbionts</taxon>
    </lineage>
</organism>
<name>A0A0T5YSY9_9GAMM</name>
<dbReference type="InterPro" id="IPR015946">
    <property type="entry name" value="KH_dom-like_a/b"/>
</dbReference>
<gene>
    <name evidence="1" type="ORF">Ga0074115_1012</name>
</gene>